<feature type="chain" id="PRO_5045080394" evidence="2">
    <location>
        <begin position="23"/>
        <end position="418"/>
    </location>
</feature>
<dbReference type="PROSITE" id="PS51257">
    <property type="entry name" value="PROKAR_LIPOPROTEIN"/>
    <property type="match status" value="1"/>
</dbReference>
<gene>
    <name evidence="3" type="ORF">GCM10023191_009260</name>
</gene>
<name>A0ABP8PE73_9ACTN</name>
<dbReference type="EMBL" id="BAABHF010000009">
    <property type="protein sequence ID" value="GAA4485136.1"/>
    <property type="molecule type" value="Genomic_DNA"/>
</dbReference>
<feature type="signal peptide" evidence="2">
    <location>
        <begin position="1"/>
        <end position="22"/>
    </location>
</feature>
<keyword evidence="4" id="KW-1185">Reference proteome</keyword>
<proteinExistence type="predicted"/>
<accession>A0ABP8PE73</accession>
<evidence type="ECO:0000313" key="4">
    <source>
        <dbReference type="Proteomes" id="UP001500503"/>
    </source>
</evidence>
<dbReference type="Proteomes" id="UP001500503">
    <property type="component" value="Unassembled WGS sequence"/>
</dbReference>
<protein>
    <submittedName>
        <fullName evidence="3">Uncharacterized protein</fullName>
    </submittedName>
</protein>
<reference evidence="4" key="1">
    <citation type="journal article" date="2019" name="Int. J. Syst. Evol. Microbiol.">
        <title>The Global Catalogue of Microorganisms (GCM) 10K type strain sequencing project: providing services to taxonomists for standard genome sequencing and annotation.</title>
        <authorList>
            <consortium name="The Broad Institute Genomics Platform"/>
            <consortium name="The Broad Institute Genome Sequencing Center for Infectious Disease"/>
            <person name="Wu L."/>
            <person name="Ma J."/>
        </authorList>
    </citation>
    <scope>NUCLEOTIDE SEQUENCE [LARGE SCALE GENOMIC DNA]</scope>
    <source>
        <strain evidence="4">JCM 17933</strain>
    </source>
</reference>
<feature type="region of interest" description="Disordered" evidence="1">
    <location>
        <begin position="27"/>
        <end position="61"/>
    </location>
</feature>
<evidence type="ECO:0000256" key="2">
    <source>
        <dbReference type="SAM" id="SignalP"/>
    </source>
</evidence>
<keyword evidence="2" id="KW-0732">Signal</keyword>
<organism evidence="3 4">
    <name type="scientific">Actinoallomurus oryzae</name>
    <dbReference type="NCBI Taxonomy" id="502180"/>
    <lineage>
        <taxon>Bacteria</taxon>
        <taxon>Bacillati</taxon>
        <taxon>Actinomycetota</taxon>
        <taxon>Actinomycetes</taxon>
        <taxon>Streptosporangiales</taxon>
        <taxon>Thermomonosporaceae</taxon>
        <taxon>Actinoallomurus</taxon>
    </lineage>
</organism>
<comment type="caution">
    <text evidence="3">The sequence shown here is derived from an EMBL/GenBank/DDBJ whole genome shotgun (WGS) entry which is preliminary data.</text>
</comment>
<evidence type="ECO:0000256" key="1">
    <source>
        <dbReference type="SAM" id="MobiDB-lite"/>
    </source>
</evidence>
<evidence type="ECO:0000313" key="3">
    <source>
        <dbReference type="EMBL" id="GAA4485136.1"/>
    </source>
</evidence>
<dbReference type="SUPFAM" id="SSF50960">
    <property type="entry name" value="TolB, C-terminal domain"/>
    <property type="match status" value="1"/>
</dbReference>
<sequence>MKTLYALLGVLPLFVAACDAPAQRADVTKPGRTGVTKPGRTEAPTPIPAKTEPNRWGVVQGPRTAPRTEIVDLWASGSADVWAVGRHGCERSKTALDDEEPCPDILRWDGRQWRPQRPPRAGGTIWAVSGRSRSDVWVAGSDKFAYIAHWDGRSWAWRAPWGTAVPESAPDYRSLRAVAVSGKTAWFAGEVHTRTGQLGVKPVLVGWDGRKVSIWQQPGEGRFVDIVSSVSGQVWAAGSIVGRYENGIEYDRPLIVRWTGTTWARSPVPDIWGELSAIWQGDRRDAWAVGYRPTDAGRDDPVVLRWDGRSWRPVAVPVEHADLYGVTGDRAGRVWISGFDPNHPRQVLFLSYNGHTWTRSYTPVGRKLDLESAPPGFSEDETVKAVRVFSVPSSSTLWSVGSVGREELTDWFILRRRD</sequence>